<reference evidence="2" key="1">
    <citation type="submission" date="2022-04" db="EMBL/GenBank/DDBJ databases">
        <title>Roseomonas acroporae sp. nov., isolated from coral Acropora digitifera.</title>
        <authorList>
            <person name="Sun H."/>
        </authorList>
    </citation>
    <scope>NUCLEOTIDE SEQUENCE</scope>
    <source>
        <strain evidence="2">NAR14</strain>
    </source>
</reference>
<dbReference type="Gene3D" id="3.40.50.10540">
    <property type="entry name" value="Crotonobetainyl-coa:carnitine coa-transferase, domain 1"/>
    <property type="match status" value="1"/>
</dbReference>
<dbReference type="InterPro" id="IPR003673">
    <property type="entry name" value="CoA-Trfase_fam_III"/>
</dbReference>
<evidence type="ECO:0000256" key="1">
    <source>
        <dbReference type="ARBA" id="ARBA00022679"/>
    </source>
</evidence>
<protein>
    <submittedName>
        <fullName evidence="2">CoA transferase</fullName>
    </submittedName>
</protein>
<dbReference type="Gene3D" id="3.30.1540.10">
    <property type="entry name" value="formyl-coa transferase, domain 3"/>
    <property type="match status" value="1"/>
</dbReference>
<dbReference type="Pfam" id="PF02515">
    <property type="entry name" value="CoA_transf_3"/>
    <property type="match status" value="1"/>
</dbReference>
<dbReference type="InterPro" id="IPR044855">
    <property type="entry name" value="CoA-Trfase_III_dom3_sf"/>
</dbReference>
<dbReference type="InterPro" id="IPR023606">
    <property type="entry name" value="CoA-Trfase_III_dom_1_sf"/>
</dbReference>
<dbReference type="PANTHER" id="PTHR48207:SF3">
    <property type="entry name" value="SUCCINATE--HYDROXYMETHYLGLUTARATE COA-TRANSFERASE"/>
    <property type="match status" value="1"/>
</dbReference>
<dbReference type="RefSeq" id="WP_248667898.1">
    <property type="nucleotide sequence ID" value="NZ_JALPRX010000068.1"/>
</dbReference>
<accession>A0A9X1YBA5</accession>
<dbReference type="InterPro" id="IPR050483">
    <property type="entry name" value="CoA-transferase_III_domain"/>
</dbReference>
<gene>
    <name evidence="2" type="ORF">M0638_15480</name>
</gene>
<evidence type="ECO:0000313" key="3">
    <source>
        <dbReference type="Proteomes" id="UP001139516"/>
    </source>
</evidence>
<dbReference type="EMBL" id="JALPRX010000068">
    <property type="protein sequence ID" value="MCK8785780.1"/>
    <property type="molecule type" value="Genomic_DNA"/>
</dbReference>
<keyword evidence="1 2" id="KW-0808">Transferase</keyword>
<keyword evidence="3" id="KW-1185">Reference proteome</keyword>
<sequence length="420" mass="43946">MALVPTPAPATDEQEDCGTPDASPLCGLRVLDFGHTVMGPSCGLVLADLGAEVIRIEPPGGERTRQLVGFGAGFFGTYNRNKASLAVDLKHPEGKRVIERLVRTADVLLENFAPGTMDRLGLGWEPLHALNPRLIYCALKGYLPGPYEHLPSLDEVAQMQGGLAYMTGPPGQPLRAGASVVDVMGGLFGAIGILAALRQRDGTGLGQKVHSALFEAVGFLMAQHMAAAALSGEPTPPMTERRSAWAVYDVFAAADGQVFVGVTSDAQWPRFCAAFGLPALADDPALATNNDRVRARETLLPPIRAVLAPLPVATVLERCRAALIPCAPVARPEELAADPHLQASGGLAEVALAGADPAASVRAMLPLLPLHIGGGVPGLRRQPPRVGEDTMAVLASLGYGASEIRRMAAEGIIGLDEDEV</sequence>
<proteinExistence type="predicted"/>
<comment type="caution">
    <text evidence="2">The sequence shown here is derived from an EMBL/GenBank/DDBJ whole genome shotgun (WGS) entry which is preliminary data.</text>
</comment>
<organism evidence="2 3">
    <name type="scientific">Roseomonas acroporae</name>
    <dbReference type="NCBI Taxonomy" id="2937791"/>
    <lineage>
        <taxon>Bacteria</taxon>
        <taxon>Pseudomonadati</taxon>
        <taxon>Pseudomonadota</taxon>
        <taxon>Alphaproteobacteria</taxon>
        <taxon>Acetobacterales</taxon>
        <taxon>Roseomonadaceae</taxon>
        <taxon>Roseomonas</taxon>
    </lineage>
</organism>
<name>A0A9X1YBA5_9PROT</name>
<dbReference type="GO" id="GO:0008410">
    <property type="term" value="F:CoA-transferase activity"/>
    <property type="evidence" value="ECO:0007669"/>
    <property type="project" value="TreeGrafter"/>
</dbReference>
<dbReference type="PANTHER" id="PTHR48207">
    <property type="entry name" value="SUCCINATE--HYDROXYMETHYLGLUTARATE COA-TRANSFERASE"/>
    <property type="match status" value="1"/>
</dbReference>
<dbReference type="AlphaFoldDB" id="A0A9X1YBA5"/>
<dbReference type="SUPFAM" id="SSF89796">
    <property type="entry name" value="CoA-transferase family III (CaiB/BaiF)"/>
    <property type="match status" value="1"/>
</dbReference>
<dbReference type="Proteomes" id="UP001139516">
    <property type="component" value="Unassembled WGS sequence"/>
</dbReference>
<evidence type="ECO:0000313" key="2">
    <source>
        <dbReference type="EMBL" id="MCK8785780.1"/>
    </source>
</evidence>